<dbReference type="InterPro" id="IPR006638">
    <property type="entry name" value="Elp3/MiaA/NifB-like_rSAM"/>
</dbReference>
<dbReference type="AlphaFoldDB" id="A0A0S6W4X6"/>
<dbReference type="SFLD" id="SFLDF00303">
    <property type="entry name" value="hopanoid_C2-methyltransferase"/>
    <property type="match status" value="1"/>
</dbReference>
<sequence length="500" mass="56826">MNILLVYPKYPDTFWSFKHALEFVSKKAMLPPLGLLTVAAMLPAEWDQTLIDMNVAPLRDVDLAWADYVFLSAMIVQKHSAQEVIERCRNAGVTIVAGGPLFTAEYDAFPDVDHLVLNEAELTLPPFLADLAAGQARRIYTTSEFPEMTHAPIPRWDLVADMKHYASMNIQYSRGCPFNCEFCDITALYGQHARVKQPEQILAELDRLYAQGWRGSVFFVDDNFIGNKQTVKHDVLPALIPWTKARHYPFRFSTEASINLADDDELMGLMAQAGFDDVFVGIETPDEESLAECAKIQNKHRDLIACVKKIQQAGLQVRGGFIVGFDHDTPSIFDRQIEFIRKSGIITAMVGMLTAPRGTKLYQRIVKEGRLLSDSSGDNTDCSTNFIPKMGYEVLLAGYTHILRGLYAPKPYYERVKASLQEYCPPKMPFHLHLSRIRFRSGYVGAFFKSLVVLGIQDQARVYFWKLFFWSLFARPQVLTTAITYAIYGYHFRKVFADYL</sequence>
<dbReference type="InterPro" id="IPR034530">
    <property type="entry name" value="HpnP-like"/>
</dbReference>
<dbReference type="SUPFAM" id="SSF102114">
    <property type="entry name" value="Radical SAM enzymes"/>
    <property type="match status" value="1"/>
</dbReference>
<dbReference type="STRING" id="1499966.U14_04305"/>
<comment type="cofactor">
    <cofactor evidence="1">
        <name>[4Fe-4S] cluster</name>
        <dbReference type="ChEBI" id="CHEBI:49883"/>
    </cofactor>
</comment>
<dbReference type="Pfam" id="PF13282">
    <property type="entry name" value="DUF4070"/>
    <property type="match status" value="1"/>
</dbReference>
<dbReference type="HOGENOM" id="CLU_021572_5_0_0"/>
<reference evidence="7" key="1">
    <citation type="journal article" date="2015" name="PeerJ">
        <title>First genomic representation of candidate bacterial phylum KSB3 points to enhanced environmental sensing as a trigger of wastewater bulking.</title>
        <authorList>
            <person name="Sekiguchi Y."/>
            <person name="Ohashi A."/>
            <person name="Parks D.H."/>
            <person name="Yamauchi T."/>
            <person name="Tyson G.W."/>
            <person name="Hugenholtz P."/>
        </authorList>
    </citation>
    <scope>NUCLEOTIDE SEQUENCE [LARGE SCALE GENOMIC DNA]</scope>
</reference>
<dbReference type="Pfam" id="PF04055">
    <property type="entry name" value="Radical_SAM"/>
    <property type="match status" value="1"/>
</dbReference>
<proteinExistence type="predicted"/>
<keyword evidence="4" id="KW-0408">Iron</keyword>
<keyword evidence="8" id="KW-1185">Reference proteome</keyword>
<dbReference type="GO" id="GO:0051539">
    <property type="term" value="F:4 iron, 4 sulfur cluster binding"/>
    <property type="evidence" value="ECO:0007669"/>
    <property type="project" value="UniProtKB-KW"/>
</dbReference>
<dbReference type="CDD" id="cd01335">
    <property type="entry name" value="Radical_SAM"/>
    <property type="match status" value="1"/>
</dbReference>
<evidence type="ECO:0000256" key="3">
    <source>
        <dbReference type="ARBA" id="ARBA00022723"/>
    </source>
</evidence>
<evidence type="ECO:0000313" key="8">
    <source>
        <dbReference type="Proteomes" id="UP000030700"/>
    </source>
</evidence>
<dbReference type="GO" id="GO:0003824">
    <property type="term" value="F:catalytic activity"/>
    <property type="evidence" value="ECO:0007669"/>
    <property type="project" value="InterPro"/>
</dbReference>
<dbReference type="GO" id="GO:0046872">
    <property type="term" value="F:metal ion binding"/>
    <property type="evidence" value="ECO:0007669"/>
    <property type="project" value="UniProtKB-KW"/>
</dbReference>
<protein>
    <submittedName>
        <fullName evidence="7">Radical SAM domain protein</fullName>
    </submittedName>
</protein>
<evidence type="ECO:0000313" key="7">
    <source>
        <dbReference type="EMBL" id="GAK53046.1"/>
    </source>
</evidence>
<name>A0A0S6W4X6_9BACT</name>
<keyword evidence="5" id="KW-0411">Iron-sulfur</keyword>
<keyword evidence="3" id="KW-0479">Metal-binding</keyword>
<organism evidence="7">
    <name type="scientific">Candidatus Moduliflexus flocculans</name>
    <dbReference type="NCBI Taxonomy" id="1499966"/>
    <lineage>
        <taxon>Bacteria</taxon>
        <taxon>Candidatus Moduliflexota</taxon>
        <taxon>Candidatus Moduliflexia</taxon>
        <taxon>Candidatus Moduliflexales</taxon>
        <taxon>Candidatus Moduliflexaceae</taxon>
    </lineage>
</organism>
<feature type="domain" description="Radical SAM core" evidence="6">
    <location>
        <begin position="160"/>
        <end position="393"/>
    </location>
</feature>
<dbReference type="InterPro" id="IPR006158">
    <property type="entry name" value="Cobalamin-bd"/>
</dbReference>
<dbReference type="InterPro" id="IPR025274">
    <property type="entry name" value="DUF4070"/>
</dbReference>
<evidence type="ECO:0000256" key="1">
    <source>
        <dbReference type="ARBA" id="ARBA00001966"/>
    </source>
</evidence>
<dbReference type="Pfam" id="PF02310">
    <property type="entry name" value="B12-binding"/>
    <property type="match status" value="1"/>
</dbReference>
<dbReference type="Gene3D" id="3.80.30.20">
    <property type="entry name" value="tm_1862 like domain"/>
    <property type="match status" value="1"/>
</dbReference>
<dbReference type="EMBL" id="DF820459">
    <property type="protein sequence ID" value="GAK53046.1"/>
    <property type="molecule type" value="Genomic_DNA"/>
</dbReference>
<evidence type="ECO:0000256" key="4">
    <source>
        <dbReference type="ARBA" id="ARBA00023004"/>
    </source>
</evidence>
<dbReference type="PANTHER" id="PTHR43409">
    <property type="entry name" value="ANAEROBIC MAGNESIUM-PROTOPORPHYRIN IX MONOMETHYL ESTER CYCLASE-RELATED"/>
    <property type="match status" value="1"/>
</dbReference>
<dbReference type="SFLD" id="SFLDG01082">
    <property type="entry name" value="B12-binding_domain_containing"/>
    <property type="match status" value="1"/>
</dbReference>
<dbReference type="InterPro" id="IPR051198">
    <property type="entry name" value="BchE-like"/>
</dbReference>
<dbReference type="Gene3D" id="3.40.50.280">
    <property type="entry name" value="Cobalamin-binding domain"/>
    <property type="match status" value="1"/>
</dbReference>
<dbReference type="SMART" id="SM00729">
    <property type="entry name" value="Elp3"/>
    <property type="match status" value="1"/>
</dbReference>
<dbReference type="InterPro" id="IPR007197">
    <property type="entry name" value="rSAM"/>
</dbReference>
<dbReference type="InterPro" id="IPR034466">
    <property type="entry name" value="Methyltransferase_Class_B"/>
</dbReference>
<dbReference type="SFLD" id="SFLDS00029">
    <property type="entry name" value="Radical_SAM"/>
    <property type="match status" value="1"/>
</dbReference>
<dbReference type="PANTHER" id="PTHR43409:SF3">
    <property type="entry name" value="HYPOTHETICAL METHYLTRANSFERASE"/>
    <property type="match status" value="1"/>
</dbReference>
<dbReference type="PROSITE" id="PS51918">
    <property type="entry name" value="RADICAL_SAM"/>
    <property type="match status" value="1"/>
</dbReference>
<evidence type="ECO:0000259" key="6">
    <source>
        <dbReference type="PROSITE" id="PS51918"/>
    </source>
</evidence>
<accession>A0A0S6W4X6</accession>
<gene>
    <name evidence="7" type="ORF">U14_04305</name>
</gene>
<evidence type="ECO:0000256" key="5">
    <source>
        <dbReference type="ARBA" id="ARBA00023014"/>
    </source>
</evidence>
<dbReference type="Proteomes" id="UP000030700">
    <property type="component" value="Unassembled WGS sequence"/>
</dbReference>
<keyword evidence="2" id="KW-0949">S-adenosyl-L-methionine</keyword>
<dbReference type="InterPro" id="IPR058240">
    <property type="entry name" value="rSAM_sf"/>
</dbReference>
<evidence type="ECO:0000256" key="2">
    <source>
        <dbReference type="ARBA" id="ARBA00022691"/>
    </source>
</evidence>
<dbReference type="SFLD" id="SFLDG01123">
    <property type="entry name" value="methyltransferase_(Class_B)"/>
    <property type="match status" value="1"/>
</dbReference>
<dbReference type="GO" id="GO:0031419">
    <property type="term" value="F:cobalamin binding"/>
    <property type="evidence" value="ECO:0007669"/>
    <property type="project" value="InterPro"/>
</dbReference>
<dbReference type="InterPro" id="IPR023404">
    <property type="entry name" value="rSAM_horseshoe"/>
</dbReference>
<dbReference type="GO" id="GO:0005829">
    <property type="term" value="C:cytosol"/>
    <property type="evidence" value="ECO:0007669"/>
    <property type="project" value="TreeGrafter"/>
</dbReference>